<dbReference type="RefSeq" id="WP_344246664.1">
    <property type="nucleotide sequence ID" value="NZ_BAAAHH010000050.1"/>
</dbReference>
<reference evidence="3" key="1">
    <citation type="journal article" date="2019" name="Int. J. Syst. Evol. Microbiol.">
        <title>The Global Catalogue of Microorganisms (GCM) 10K type strain sequencing project: providing services to taxonomists for standard genome sequencing and annotation.</title>
        <authorList>
            <consortium name="The Broad Institute Genomics Platform"/>
            <consortium name="The Broad Institute Genome Sequencing Center for Infectious Disease"/>
            <person name="Wu L."/>
            <person name="Ma J."/>
        </authorList>
    </citation>
    <scope>NUCLEOTIDE SEQUENCE [LARGE SCALE GENOMIC DNA]</scope>
    <source>
        <strain evidence="3">JCM 10696</strain>
    </source>
</reference>
<gene>
    <name evidence="2" type="ORF">GCM10009550_71720</name>
</gene>
<sequence>MNPEFDDEDDIEAAGRLVAYGFRPRLRPHRDVDYTTLIRRYDEDPEFERIVHRYASGLKLRVIGITSSAGTVLAPLPGSFFETKLEPYARLFRQAQHRETERVLHGIVHLAAAALGFPKPADLADDKHVGRVSVREIDRVIQDVCKELDARAAAVGGNGDPPQNEPELERVWRLYARRPEATETRDDRVSPHTNEALILRVVRYLVEEGMLTAYNDEAEEADRVFRTTSRYQLQVRELAALRLFEELTGIMNGPPMSTGGLVRRPDSATLPGEE</sequence>
<dbReference type="Proteomes" id="UP001500665">
    <property type="component" value="Unassembled WGS sequence"/>
</dbReference>
<keyword evidence="3" id="KW-1185">Reference proteome</keyword>
<dbReference type="EMBL" id="BAAAHH010000050">
    <property type="protein sequence ID" value="GAA0967602.1"/>
    <property type="molecule type" value="Genomic_DNA"/>
</dbReference>
<name>A0ABP4CEJ0_9ACTN</name>
<accession>A0ABP4CEJ0</accession>
<protein>
    <submittedName>
        <fullName evidence="2">Uncharacterized protein</fullName>
    </submittedName>
</protein>
<evidence type="ECO:0000313" key="2">
    <source>
        <dbReference type="EMBL" id="GAA0967602.1"/>
    </source>
</evidence>
<evidence type="ECO:0000256" key="1">
    <source>
        <dbReference type="SAM" id="MobiDB-lite"/>
    </source>
</evidence>
<proteinExistence type="predicted"/>
<feature type="region of interest" description="Disordered" evidence="1">
    <location>
        <begin position="255"/>
        <end position="274"/>
    </location>
</feature>
<evidence type="ECO:0000313" key="3">
    <source>
        <dbReference type="Proteomes" id="UP001500665"/>
    </source>
</evidence>
<comment type="caution">
    <text evidence="2">The sequence shown here is derived from an EMBL/GenBank/DDBJ whole genome shotgun (WGS) entry which is preliminary data.</text>
</comment>
<organism evidence="2 3">
    <name type="scientific">Actinocorallia libanotica</name>
    <dbReference type="NCBI Taxonomy" id="46162"/>
    <lineage>
        <taxon>Bacteria</taxon>
        <taxon>Bacillati</taxon>
        <taxon>Actinomycetota</taxon>
        <taxon>Actinomycetes</taxon>
        <taxon>Streptosporangiales</taxon>
        <taxon>Thermomonosporaceae</taxon>
        <taxon>Actinocorallia</taxon>
    </lineage>
</organism>